<evidence type="ECO:0000256" key="1">
    <source>
        <dbReference type="SAM" id="MobiDB-lite"/>
    </source>
</evidence>
<dbReference type="STRING" id="697581.TCARB_1315"/>
<evidence type="ECO:0000313" key="2">
    <source>
        <dbReference type="EMBL" id="AJB42361.1"/>
    </source>
</evidence>
<evidence type="ECO:0000313" key="3">
    <source>
        <dbReference type="Proteomes" id="UP000266720"/>
    </source>
</evidence>
<name>A0A3G1A9K0_9CREN</name>
<dbReference type="KEGG" id="tcb:TCARB_1315"/>
<dbReference type="Proteomes" id="UP000266720">
    <property type="component" value="Chromosome"/>
</dbReference>
<dbReference type="AlphaFoldDB" id="A0A3G1A9K0"/>
<organism evidence="2 3">
    <name type="scientific">Thermofilum adornatum 1505</name>
    <dbReference type="NCBI Taxonomy" id="697581"/>
    <lineage>
        <taxon>Archaea</taxon>
        <taxon>Thermoproteota</taxon>
        <taxon>Thermoprotei</taxon>
        <taxon>Thermofilales</taxon>
        <taxon>Thermofilaceae</taxon>
        <taxon>Thermofilum</taxon>
    </lineage>
</organism>
<gene>
    <name evidence="2" type="ORF">TCARB_1315</name>
</gene>
<protein>
    <submittedName>
        <fullName evidence="2">Uncharacterized protein</fullName>
    </submittedName>
</protein>
<sequence length="50" mass="5563">MLLQHGPVPSANCAPHVPNKAAASRVNRPNQLKLYRLTHQAKKQATNKYT</sequence>
<proteinExistence type="predicted"/>
<accession>A0A3G1A9K0</accession>
<dbReference type="EMBL" id="CP007493">
    <property type="protein sequence ID" value="AJB42361.1"/>
    <property type="molecule type" value="Genomic_DNA"/>
</dbReference>
<feature type="region of interest" description="Disordered" evidence="1">
    <location>
        <begin position="1"/>
        <end position="50"/>
    </location>
</feature>
<reference evidence="3" key="1">
    <citation type="book" date="2010" name="EXTREMOPHILES" publisher="0:0-0">
        <title>Complete genome sequences of ten hyperthermophilic archaea reveal their metabolic capabilities and possible ecological roles.</title>
        <editorList>
            <person name="?"/>
        </editorList>
        <authorList>
            <person name="Ravin N.V."/>
            <person name="Mardanov A.V."/>
            <person name="Bonch-Osmolovskaya E.A."/>
            <person name="Skryabin K.G."/>
        </authorList>
    </citation>
    <scope>NUCLEOTIDE SEQUENCE [LARGE SCALE GENOMIC DNA]</scope>
    <source>
        <strain evidence="3">1505</strain>
    </source>
</reference>